<dbReference type="EMBL" id="CP011801">
    <property type="protein sequence ID" value="ALA58508.1"/>
    <property type="molecule type" value="Genomic_DNA"/>
</dbReference>
<evidence type="ECO:0000313" key="2">
    <source>
        <dbReference type="EMBL" id="ALA58508.1"/>
    </source>
</evidence>
<keyword evidence="3" id="KW-1185">Reference proteome</keyword>
<evidence type="ECO:0000256" key="1">
    <source>
        <dbReference type="SAM" id="MobiDB-lite"/>
    </source>
</evidence>
<feature type="compositionally biased region" description="Polar residues" evidence="1">
    <location>
        <begin position="32"/>
        <end position="44"/>
    </location>
</feature>
<accession>A0A0K2GC33</accession>
<dbReference type="RefSeq" id="WP_145976258.1">
    <property type="nucleotide sequence ID" value="NZ_CP011801.1"/>
</dbReference>
<feature type="region of interest" description="Disordered" evidence="1">
    <location>
        <begin position="31"/>
        <end position="68"/>
    </location>
</feature>
<dbReference type="Proteomes" id="UP000069205">
    <property type="component" value="Chromosome"/>
</dbReference>
<sequence length="68" mass="7109">MLRVLLVLGLLVLVPAVLVFWRTRDRAGIHASPSNIVGTSTLSHGSPPPRPARHPGEAPSGSPPADGR</sequence>
<proteinExistence type="predicted"/>
<dbReference type="STRING" id="42253.NITMOv2_2091"/>
<dbReference type="KEGG" id="nmv:NITMOv2_2091"/>
<organism evidence="2 3">
    <name type="scientific">Nitrospira moscoviensis</name>
    <dbReference type="NCBI Taxonomy" id="42253"/>
    <lineage>
        <taxon>Bacteria</taxon>
        <taxon>Pseudomonadati</taxon>
        <taxon>Nitrospirota</taxon>
        <taxon>Nitrospiria</taxon>
        <taxon>Nitrospirales</taxon>
        <taxon>Nitrospiraceae</taxon>
        <taxon>Nitrospira</taxon>
    </lineage>
</organism>
<reference evidence="2 3" key="1">
    <citation type="journal article" date="2015" name="Proc. Natl. Acad. Sci. U.S.A.">
        <title>Expanded metabolic versatility of ubiquitous nitrite-oxidizing bacteria from the genus Nitrospira.</title>
        <authorList>
            <person name="Koch H."/>
            <person name="Lucker S."/>
            <person name="Albertsen M."/>
            <person name="Kitzinger K."/>
            <person name="Herbold C."/>
            <person name="Spieck E."/>
            <person name="Nielsen P.H."/>
            <person name="Wagner M."/>
            <person name="Daims H."/>
        </authorList>
    </citation>
    <scope>NUCLEOTIDE SEQUENCE [LARGE SCALE GENOMIC DNA]</scope>
    <source>
        <strain evidence="2 3">NSP M-1</strain>
    </source>
</reference>
<protein>
    <submittedName>
        <fullName evidence="2">Uncharacterized protein</fullName>
    </submittedName>
</protein>
<evidence type="ECO:0000313" key="3">
    <source>
        <dbReference type="Proteomes" id="UP000069205"/>
    </source>
</evidence>
<dbReference type="AlphaFoldDB" id="A0A0K2GC33"/>
<name>A0A0K2GC33_NITMO</name>
<gene>
    <name evidence="2" type="ORF">NITMOv2_2091</name>
</gene>